<comment type="caution">
    <text evidence="1">The sequence shown here is derived from an EMBL/GenBank/DDBJ whole genome shotgun (WGS) entry which is preliminary data.</text>
</comment>
<evidence type="ECO:0000313" key="2">
    <source>
        <dbReference type="Proteomes" id="UP000789366"/>
    </source>
</evidence>
<dbReference type="EMBL" id="CAJVPW010012773">
    <property type="protein sequence ID" value="CAG8638638.1"/>
    <property type="molecule type" value="Genomic_DNA"/>
</dbReference>
<organism evidence="1 2">
    <name type="scientific">Cetraspora pellucida</name>
    <dbReference type="NCBI Taxonomy" id="1433469"/>
    <lineage>
        <taxon>Eukaryota</taxon>
        <taxon>Fungi</taxon>
        <taxon>Fungi incertae sedis</taxon>
        <taxon>Mucoromycota</taxon>
        <taxon>Glomeromycotina</taxon>
        <taxon>Glomeromycetes</taxon>
        <taxon>Diversisporales</taxon>
        <taxon>Gigasporaceae</taxon>
        <taxon>Cetraspora</taxon>
    </lineage>
</organism>
<dbReference type="Proteomes" id="UP000789366">
    <property type="component" value="Unassembled WGS sequence"/>
</dbReference>
<sequence length="42" mass="4953">LTAPPTWHTFKTCQIKEHPIRTTRDLKKSLHTTVEYVESDNE</sequence>
<name>A0ACA9N8C7_9GLOM</name>
<evidence type="ECO:0000313" key="1">
    <source>
        <dbReference type="EMBL" id="CAG8638638.1"/>
    </source>
</evidence>
<feature type="non-terminal residue" evidence="1">
    <location>
        <position position="1"/>
    </location>
</feature>
<protein>
    <submittedName>
        <fullName evidence="1">6927_t:CDS:1</fullName>
    </submittedName>
</protein>
<reference evidence="1" key="1">
    <citation type="submission" date="2021-06" db="EMBL/GenBank/DDBJ databases">
        <authorList>
            <person name="Kallberg Y."/>
            <person name="Tangrot J."/>
            <person name="Rosling A."/>
        </authorList>
    </citation>
    <scope>NUCLEOTIDE SEQUENCE</scope>
    <source>
        <strain evidence="1">28 12/20/2015</strain>
    </source>
</reference>
<gene>
    <name evidence="1" type="ORF">SPELUC_LOCUS8477</name>
</gene>
<keyword evidence="2" id="KW-1185">Reference proteome</keyword>
<proteinExistence type="predicted"/>
<accession>A0ACA9N8C7</accession>